<dbReference type="InterPro" id="IPR049401">
    <property type="entry name" value="DZF_dom_N"/>
</dbReference>
<protein>
    <submittedName>
        <fullName evidence="4">Zinc finger RNA-binding protein 2 isoform X1</fullName>
    </submittedName>
</protein>
<dbReference type="Pfam" id="PF12874">
    <property type="entry name" value="zf-met"/>
    <property type="match status" value="2"/>
</dbReference>
<feature type="region of interest" description="Disordered" evidence="1">
    <location>
        <begin position="656"/>
        <end position="697"/>
    </location>
</feature>
<keyword evidence="3" id="KW-1185">Reference proteome</keyword>
<dbReference type="PANTHER" id="PTHR45762:SF2">
    <property type="entry name" value="ZINC FINGER RNA-BINDING PROTEIN 2"/>
    <property type="match status" value="1"/>
</dbReference>
<proteinExistence type="predicted"/>
<dbReference type="InterPro" id="IPR003604">
    <property type="entry name" value="Matrin/U1-like-C_Znf_C2H2"/>
</dbReference>
<dbReference type="InterPro" id="IPR049402">
    <property type="entry name" value="DZF_dom_C"/>
</dbReference>
<dbReference type="SMART" id="SM00355">
    <property type="entry name" value="ZnF_C2H2"/>
    <property type="match status" value="2"/>
</dbReference>
<organism evidence="3 4">
    <name type="scientific">Erinaceus europaeus</name>
    <name type="common">Western European hedgehog</name>
    <dbReference type="NCBI Taxonomy" id="9365"/>
    <lineage>
        <taxon>Eukaryota</taxon>
        <taxon>Metazoa</taxon>
        <taxon>Chordata</taxon>
        <taxon>Craniata</taxon>
        <taxon>Vertebrata</taxon>
        <taxon>Euteleostomi</taxon>
        <taxon>Mammalia</taxon>
        <taxon>Eutheria</taxon>
        <taxon>Laurasiatheria</taxon>
        <taxon>Eulipotyphla</taxon>
        <taxon>Erinaceidae</taxon>
        <taxon>Erinaceinae</taxon>
        <taxon>Erinaceus</taxon>
    </lineage>
</organism>
<feature type="compositionally biased region" description="Pro residues" evidence="1">
    <location>
        <begin position="18"/>
        <end position="32"/>
    </location>
</feature>
<gene>
    <name evidence="4" type="primary">ZFR2</name>
</gene>
<feature type="region of interest" description="Disordered" evidence="1">
    <location>
        <begin position="155"/>
        <end position="203"/>
    </location>
</feature>
<feature type="region of interest" description="Disordered" evidence="1">
    <location>
        <begin position="1"/>
        <end position="74"/>
    </location>
</feature>
<evidence type="ECO:0000259" key="2">
    <source>
        <dbReference type="PROSITE" id="PS51703"/>
    </source>
</evidence>
<dbReference type="SMART" id="SM00572">
    <property type="entry name" value="DZF"/>
    <property type="match status" value="1"/>
</dbReference>
<dbReference type="SUPFAM" id="SSF57667">
    <property type="entry name" value="beta-beta-alpha zinc fingers"/>
    <property type="match status" value="2"/>
</dbReference>
<feature type="compositionally biased region" description="Low complexity" evidence="1">
    <location>
        <begin position="33"/>
        <end position="43"/>
    </location>
</feature>
<dbReference type="InterPro" id="IPR006561">
    <property type="entry name" value="DZF_dom"/>
</dbReference>
<dbReference type="Gene3D" id="1.10.1410.40">
    <property type="match status" value="1"/>
</dbReference>
<dbReference type="Proteomes" id="UP001652624">
    <property type="component" value="Chromosome 23"/>
</dbReference>
<evidence type="ECO:0000256" key="1">
    <source>
        <dbReference type="SAM" id="MobiDB-lite"/>
    </source>
</evidence>
<dbReference type="PROSITE" id="PS00028">
    <property type="entry name" value="ZINC_FINGER_C2H2_1"/>
    <property type="match status" value="1"/>
</dbReference>
<dbReference type="InterPro" id="IPR043519">
    <property type="entry name" value="NT_sf"/>
</dbReference>
<dbReference type="PANTHER" id="PTHR45762">
    <property type="entry name" value="ZINC FINGER RNA-BINDING PROTEIN"/>
    <property type="match status" value="1"/>
</dbReference>
<dbReference type="RefSeq" id="XP_060037953.1">
    <property type="nucleotide sequence ID" value="XM_060181970.1"/>
</dbReference>
<reference evidence="4" key="1">
    <citation type="submission" date="2025-08" db="UniProtKB">
        <authorList>
            <consortium name="RefSeq"/>
        </authorList>
    </citation>
    <scope>IDENTIFICATION</scope>
</reference>
<dbReference type="SMART" id="SM00451">
    <property type="entry name" value="ZnF_U1"/>
    <property type="match status" value="2"/>
</dbReference>
<dbReference type="GeneID" id="103115165"/>
<sequence>MPPISPHCRSALQDPRPVTKPSPPWPAPPAHQPPRCSSQQSRSPRTHPRRPRTPMSGSPGPAPGCDPSSSVTSAGLAAPALRPAPRSPLYPQTYREHLDGQRHRKKEVLATLGDQLTCDLCHVACTGPRALAAHIRGARHQRALRRYSDLEEPPAELRSLGGRGQQGPPDSPADHGPSRQTAEGPRVQAPRNEAGEASGSDSAPLGLEFVEEVRDGRGRVLRLRCSLCACSFNDRHARDLHLRGRRHRLQYREKVDPELPLSGAPSARTCRRLDEQLRRQRRQKRRRLEALRHLHSQARIQDVLRSREQEPGDPGRAPPSTSSEDPAAACSWPPRPPPQQPPRRWESREDRHALSRHAAIYPAEAELRAVQSAVEHTERALRRVSDQLALDSGCDSSDGDVAASLRVLKGVMRVGTLAKGLLRPGAQQVQLLLLCSQKPTRSLLRTVAELLPQELPAVTEAEYRVSQDAEAAITVASCEEPHVQVTVSLTSPLMREDPSTPPGSRAACSDPEDILNPDKCLQDLKALRQAKWFQARASGLQPCVVVIRLFKDLCLRTAPWAPLPAWALELLVEKALSSAARPLGPGDAIRRVLECVAAGTLLPDGPGLQDPCERELTDALGPMTAQEREELTASAQHALRLVAFRQIHRVLGMEPLQPPRSRLGARMRKRLREAGTQASDPGPVASKQARPGGEGEP</sequence>
<evidence type="ECO:0000313" key="4">
    <source>
        <dbReference type="RefSeq" id="XP_060037953.1"/>
    </source>
</evidence>
<feature type="domain" description="DZF" evidence="2">
    <location>
        <begin position="335"/>
        <end position="696"/>
    </location>
</feature>
<dbReference type="Pfam" id="PF07528">
    <property type="entry name" value="DZF_N"/>
    <property type="match status" value="1"/>
</dbReference>
<dbReference type="InterPro" id="IPR036236">
    <property type="entry name" value="Znf_C2H2_sf"/>
</dbReference>
<evidence type="ECO:0000313" key="3">
    <source>
        <dbReference type="Proteomes" id="UP001652624"/>
    </source>
</evidence>
<name>A0ABM3WMZ8_ERIEU</name>
<dbReference type="InterPro" id="IPR013087">
    <property type="entry name" value="Znf_C2H2_type"/>
</dbReference>
<accession>A0ABM3WMZ8</accession>
<dbReference type="Pfam" id="PF20965">
    <property type="entry name" value="DZF_C"/>
    <property type="match status" value="1"/>
</dbReference>
<dbReference type="PROSITE" id="PS51703">
    <property type="entry name" value="DZF"/>
    <property type="match status" value="1"/>
</dbReference>
<feature type="region of interest" description="Disordered" evidence="1">
    <location>
        <begin position="298"/>
        <end position="351"/>
    </location>
</feature>
<dbReference type="Gene3D" id="3.30.460.10">
    <property type="entry name" value="Beta Polymerase, domain 2"/>
    <property type="match status" value="1"/>
</dbReference>
<dbReference type="Gene3D" id="3.30.160.60">
    <property type="entry name" value="Classic Zinc Finger"/>
    <property type="match status" value="1"/>
</dbReference>